<organism evidence="3">
    <name type="scientific">Oceaniferula spumae</name>
    <dbReference type="NCBI Taxonomy" id="2979115"/>
    <lineage>
        <taxon>Bacteria</taxon>
        <taxon>Pseudomonadati</taxon>
        <taxon>Verrucomicrobiota</taxon>
        <taxon>Verrucomicrobiia</taxon>
        <taxon>Verrucomicrobiales</taxon>
        <taxon>Verrucomicrobiaceae</taxon>
        <taxon>Oceaniferula</taxon>
    </lineage>
</organism>
<name>A0AAT9FQA4_9BACT</name>
<dbReference type="KEGG" id="osu:NT6N_31680"/>
<dbReference type="NCBIfam" id="TIGR02595">
    <property type="entry name" value="PEP_CTERM"/>
    <property type="match status" value="1"/>
</dbReference>
<dbReference type="InterPro" id="IPR013424">
    <property type="entry name" value="Ice-binding_C"/>
</dbReference>
<feature type="chain" id="PRO_5043523867" description="Ice-binding protein C-terminal domain-containing protein" evidence="1">
    <location>
        <begin position="25"/>
        <end position="208"/>
    </location>
</feature>
<reference evidence="3" key="1">
    <citation type="submission" date="2024-07" db="EMBL/GenBank/DDBJ databases">
        <title>Complete genome sequence of Verrucomicrobiaceae bacterium NT6N.</title>
        <authorList>
            <person name="Huang C."/>
            <person name="Takami H."/>
            <person name="Hamasaki K."/>
        </authorList>
    </citation>
    <scope>NUCLEOTIDE SEQUENCE</scope>
    <source>
        <strain evidence="3">NT6N</strain>
    </source>
</reference>
<sequence>MKIRRSIFLPAFCAVAMTATTAHAANVIVDGGFEGTLTTDGPPFVGFWEGFSASNATSEFGTTNPRSGSQHLELRMNGFVNEFSGVLQDIVVSPGAEVTYSGWHLEMGTGGSIEIRIEWRDSVGNTEIARTPNLTSTPGPDYEMFSLTETVPAGADTARIVYASQSFGGASDAVVFVDDLTVNVVPEPSSTAIFSLGIVSLLLRRRRA</sequence>
<dbReference type="AlphaFoldDB" id="A0AAT9FQA4"/>
<protein>
    <recommendedName>
        <fullName evidence="2">Ice-binding protein C-terminal domain-containing protein</fullName>
    </recommendedName>
</protein>
<keyword evidence="1" id="KW-0732">Signal</keyword>
<dbReference type="Gene3D" id="2.60.120.260">
    <property type="entry name" value="Galactose-binding domain-like"/>
    <property type="match status" value="1"/>
</dbReference>
<proteinExistence type="predicted"/>
<gene>
    <name evidence="3" type="ORF">NT6N_31680</name>
</gene>
<dbReference type="Pfam" id="PF07589">
    <property type="entry name" value="PEP-CTERM"/>
    <property type="match status" value="1"/>
</dbReference>
<feature type="domain" description="Ice-binding protein C-terminal" evidence="2">
    <location>
        <begin position="185"/>
        <end position="206"/>
    </location>
</feature>
<evidence type="ECO:0000259" key="2">
    <source>
        <dbReference type="Pfam" id="PF07589"/>
    </source>
</evidence>
<accession>A0AAT9FQA4</accession>
<evidence type="ECO:0000313" key="3">
    <source>
        <dbReference type="EMBL" id="BDS08128.1"/>
    </source>
</evidence>
<feature type="signal peptide" evidence="1">
    <location>
        <begin position="1"/>
        <end position="24"/>
    </location>
</feature>
<dbReference type="EMBL" id="AP026866">
    <property type="protein sequence ID" value="BDS08128.1"/>
    <property type="molecule type" value="Genomic_DNA"/>
</dbReference>
<evidence type="ECO:0000256" key="1">
    <source>
        <dbReference type="SAM" id="SignalP"/>
    </source>
</evidence>